<keyword evidence="2" id="KW-1185">Reference proteome</keyword>
<evidence type="ECO:0000313" key="1">
    <source>
        <dbReference type="EMBL" id="MDN3589954.1"/>
    </source>
</evidence>
<gene>
    <name evidence="1" type="ORF">QWZ12_04930</name>
</gene>
<reference evidence="2" key="1">
    <citation type="journal article" date="2019" name="Int. J. Syst. Evol. Microbiol.">
        <title>The Global Catalogue of Microorganisms (GCM) 10K type strain sequencing project: providing services to taxonomists for standard genome sequencing and annotation.</title>
        <authorList>
            <consortium name="The Broad Institute Genomics Platform"/>
            <consortium name="The Broad Institute Genome Sequencing Center for Infectious Disease"/>
            <person name="Wu L."/>
            <person name="Ma J."/>
        </authorList>
    </citation>
    <scope>NUCLEOTIDE SEQUENCE [LARGE SCALE GENOMIC DNA]</scope>
    <source>
        <strain evidence="2">CECT 7069</strain>
    </source>
</reference>
<dbReference type="EMBL" id="JAUFPX010000002">
    <property type="protein sequence ID" value="MDN3589954.1"/>
    <property type="molecule type" value="Genomic_DNA"/>
</dbReference>
<protein>
    <submittedName>
        <fullName evidence="1">Anti-sigma factor</fullName>
    </submittedName>
</protein>
<dbReference type="Proteomes" id="UP001224644">
    <property type="component" value="Unassembled WGS sequence"/>
</dbReference>
<organism evidence="1 2">
    <name type="scientific">Methylobacterium adhaesivum</name>
    <dbReference type="NCBI Taxonomy" id="333297"/>
    <lineage>
        <taxon>Bacteria</taxon>
        <taxon>Pseudomonadati</taxon>
        <taxon>Pseudomonadota</taxon>
        <taxon>Alphaproteobacteria</taxon>
        <taxon>Hyphomicrobiales</taxon>
        <taxon>Methylobacteriaceae</taxon>
        <taxon>Methylobacterium</taxon>
    </lineage>
</organism>
<dbReference type="RefSeq" id="WP_238221289.1">
    <property type="nucleotide sequence ID" value="NZ_BPQD01000001.1"/>
</dbReference>
<evidence type="ECO:0000313" key="2">
    <source>
        <dbReference type="Proteomes" id="UP001224644"/>
    </source>
</evidence>
<name>A0ABT8BD15_9HYPH</name>
<sequence length="254" mass="27051">MVDPITDTDLTAFVDGQLDAMRRLDVEAHLAHHPETAARVMAEMHDRDALREAFAQLPGPGPERNRMAARRLDRSLAWRRAGDRLRRAAVIALLVGAGWLAHSDSFLLGVPDTFAAPVDPTLVADARNAREAAQIRERLAAQRTTVYDRAGIAGATGITLPDLPSDWTVRDVQIVPARNGTSVEVVIDGGALGELSLFATQGGKAGPGEGEVASPGDGETAYWVKGRTAYALSGRDHAGIQAAAQRLAAKRAKL</sequence>
<proteinExistence type="predicted"/>
<comment type="caution">
    <text evidence="1">The sequence shown here is derived from an EMBL/GenBank/DDBJ whole genome shotgun (WGS) entry which is preliminary data.</text>
</comment>
<accession>A0ABT8BD15</accession>